<dbReference type="InterPro" id="IPR050706">
    <property type="entry name" value="Cyclic-di-GMP_PDE-like"/>
</dbReference>
<dbReference type="InterPro" id="IPR001633">
    <property type="entry name" value="EAL_dom"/>
</dbReference>
<sequence>MINKETNNNGAGCSQCQDTPELEFQFSMAFQPIVDISSKTIFGYEALVRGINQEPAIEVLNKLNNDNRYQFDQTIRVKALQLSSELNLEGMLSINFLPNAVYNPKTCIRTTLEAARKLNFPTDRIMFEVTEAEKITDHAHLKNIFAEYKKHNFTTAIDDFGSGYAGLNLLADWQPDIIKLDMGLVRHIDTDPVRQALVRAMITACLGLDIKVIAEGIETKEELKTLINMDVVLFQGYLLARPQFEALPEITEEVWQTISHAQAN</sequence>
<dbReference type="HOGENOM" id="CLU_000445_70_50_6"/>
<dbReference type="InterPro" id="IPR035919">
    <property type="entry name" value="EAL_sf"/>
</dbReference>
<dbReference type="PROSITE" id="PS50883">
    <property type="entry name" value="EAL"/>
    <property type="match status" value="1"/>
</dbReference>
<dbReference type="SUPFAM" id="SSF141868">
    <property type="entry name" value="EAL domain-like"/>
    <property type="match status" value="1"/>
</dbReference>
<proteinExistence type="predicted"/>
<dbReference type="Proteomes" id="UP000004679">
    <property type="component" value="Unassembled WGS sequence"/>
</dbReference>
<dbReference type="SMART" id="SM00052">
    <property type="entry name" value="EAL"/>
    <property type="match status" value="1"/>
</dbReference>
<dbReference type="EMBL" id="GG657897">
    <property type="protein sequence ID" value="EEF79841.1"/>
    <property type="molecule type" value="Genomic_DNA"/>
</dbReference>
<dbReference type="PANTHER" id="PTHR33121:SF15">
    <property type="entry name" value="BLUE LIGHT- AND TEMPERATURE-REGULATED ANTIREPRESSOR BLUF"/>
    <property type="match status" value="1"/>
</dbReference>
<feature type="domain" description="EAL" evidence="1">
    <location>
        <begin position="9"/>
        <end position="256"/>
    </location>
</feature>
<reference evidence="2 3" key="1">
    <citation type="journal article" date="2011" name="J. Bacteriol.">
        <title>Draft genome sequence of the chemolithoheterotrophic, halophilic methylotroph Methylophaga thiooxydans DMS010.</title>
        <authorList>
            <person name="Boden R."/>
            <person name="Ferriera S."/>
            <person name="Johnson J."/>
            <person name="Kelly D.P."/>
            <person name="Murrell J.C."/>
            <person name="Schafer H."/>
        </authorList>
    </citation>
    <scope>NUCLEOTIDE SEQUENCE [LARGE SCALE GENOMIC DNA]</scope>
    <source>
        <strain evidence="2 3">DMS010</strain>
    </source>
</reference>
<dbReference type="PANTHER" id="PTHR33121">
    <property type="entry name" value="CYCLIC DI-GMP PHOSPHODIESTERASE PDEF"/>
    <property type="match status" value="1"/>
</dbReference>
<keyword evidence="3" id="KW-1185">Reference proteome</keyword>
<gene>
    <name evidence="2" type="ORF">MDMS009_1392</name>
</gene>
<dbReference type="RefSeq" id="WP_008290933.1">
    <property type="nucleotide sequence ID" value="NZ_GG657897.1"/>
</dbReference>
<evidence type="ECO:0000259" key="1">
    <source>
        <dbReference type="PROSITE" id="PS50883"/>
    </source>
</evidence>
<dbReference type="Gene3D" id="3.20.20.450">
    <property type="entry name" value="EAL domain"/>
    <property type="match status" value="1"/>
</dbReference>
<dbReference type="CDD" id="cd01948">
    <property type="entry name" value="EAL"/>
    <property type="match status" value="1"/>
</dbReference>
<accession>C0N5Z7</accession>
<evidence type="ECO:0000313" key="2">
    <source>
        <dbReference type="EMBL" id="EEF79841.1"/>
    </source>
</evidence>
<organism evidence="2 3">
    <name type="scientific">Methylophaga thiooxydans DMS010</name>
    <dbReference type="NCBI Taxonomy" id="637616"/>
    <lineage>
        <taxon>Bacteria</taxon>
        <taxon>Pseudomonadati</taxon>
        <taxon>Pseudomonadota</taxon>
        <taxon>Gammaproteobacteria</taxon>
        <taxon>Thiotrichales</taxon>
        <taxon>Piscirickettsiaceae</taxon>
        <taxon>Methylophaga</taxon>
    </lineage>
</organism>
<name>C0N5Z7_9GAMM</name>
<evidence type="ECO:0000313" key="3">
    <source>
        <dbReference type="Proteomes" id="UP000004679"/>
    </source>
</evidence>
<protein>
    <submittedName>
        <fullName evidence="2">Putative cyclic diguanylate phosphodiesterase domain</fullName>
    </submittedName>
</protein>
<dbReference type="AlphaFoldDB" id="C0N5Z7"/>
<dbReference type="Pfam" id="PF00563">
    <property type="entry name" value="EAL"/>
    <property type="match status" value="1"/>
</dbReference>
<dbReference type="GO" id="GO:0071111">
    <property type="term" value="F:cyclic-guanylate-specific phosphodiesterase activity"/>
    <property type="evidence" value="ECO:0007669"/>
    <property type="project" value="InterPro"/>
</dbReference>